<evidence type="ECO:0000313" key="1">
    <source>
        <dbReference type="EMBL" id="KAF3955656.1"/>
    </source>
</evidence>
<dbReference type="EMBL" id="JRKL02003311">
    <property type="protein sequence ID" value="KAF3955656.1"/>
    <property type="molecule type" value="Genomic_DNA"/>
</dbReference>
<sequence>MEVEGSSKKKIATQTLSSKKIPNPFCFSNPTTEWFTNQSPSYGVELKTHIETTDRRRRRSRGRSVLNLGLEKPGLVDLDFGFCMNMGFGFFSHESERTKD</sequence>
<name>A0A8J4QNI1_9ROSI</name>
<dbReference type="OrthoDB" id="10393824at2759"/>
<comment type="caution">
    <text evidence="1">The sequence shown here is derived from an EMBL/GenBank/DDBJ whole genome shotgun (WGS) entry which is preliminary data.</text>
</comment>
<dbReference type="Proteomes" id="UP000737018">
    <property type="component" value="Unassembled WGS sequence"/>
</dbReference>
<organism evidence="1 2">
    <name type="scientific">Castanea mollissima</name>
    <name type="common">Chinese chestnut</name>
    <dbReference type="NCBI Taxonomy" id="60419"/>
    <lineage>
        <taxon>Eukaryota</taxon>
        <taxon>Viridiplantae</taxon>
        <taxon>Streptophyta</taxon>
        <taxon>Embryophyta</taxon>
        <taxon>Tracheophyta</taxon>
        <taxon>Spermatophyta</taxon>
        <taxon>Magnoliopsida</taxon>
        <taxon>eudicotyledons</taxon>
        <taxon>Gunneridae</taxon>
        <taxon>Pentapetalae</taxon>
        <taxon>rosids</taxon>
        <taxon>fabids</taxon>
        <taxon>Fagales</taxon>
        <taxon>Fagaceae</taxon>
        <taxon>Castanea</taxon>
    </lineage>
</organism>
<keyword evidence="2" id="KW-1185">Reference proteome</keyword>
<protein>
    <submittedName>
        <fullName evidence="1">Uncharacterized protein</fullName>
    </submittedName>
</protein>
<reference evidence="1" key="1">
    <citation type="submission" date="2020-03" db="EMBL/GenBank/DDBJ databases">
        <title>Castanea mollissima Vanexum genome sequencing.</title>
        <authorList>
            <person name="Staton M."/>
        </authorList>
    </citation>
    <scope>NUCLEOTIDE SEQUENCE</scope>
    <source>
        <tissue evidence="1">Leaf</tissue>
    </source>
</reference>
<proteinExistence type="predicted"/>
<gene>
    <name evidence="1" type="ORF">CMV_019146</name>
</gene>
<evidence type="ECO:0000313" key="2">
    <source>
        <dbReference type="Proteomes" id="UP000737018"/>
    </source>
</evidence>
<dbReference type="AlphaFoldDB" id="A0A8J4QNI1"/>
<accession>A0A8J4QNI1</accession>